<name>A0A242MW34_CABSO</name>
<dbReference type="SUPFAM" id="SSF50090">
    <property type="entry name" value="Electron transport accessory proteins"/>
    <property type="match status" value="1"/>
</dbReference>
<dbReference type="InterPro" id="IPR008990">
    <property type="entry name" value="Elect_transpt_acc-like_dom_sf"/>
</dbReference>
<feature type="domain" description="Nitrile hydratase beta subunit-like N-terminal" evidence="2">
    <location>
        <begin position="1"/>
        <end position="98"/>
    </location>
</feature>
<evidence type="ECO:0000256" key="1">
    <source>
        <dbReference type="SAM" id="Phobius"/>
    </source>
</evidence>
<reference evidence="3 4" key="1">
    <citation type="submission" date="2017-03" db="EMBL/GenBank/DDBJ databases">
        <title>Genome analysis of strain PAMC 26577.</title>
        <authorList>
            <person name="Oh H.-M."/>
            <person name="Yang J.-A."/>
        </authorList>
    </citation>
    <scope>NUCLEOTIDE SEQUENCE [LARGE SCALE GENOMIC DNA]</scope>
    <source>
        <strain evidence="3 4">PAMC 26577</strain>
    </source>
</reference>
<dbReference type="Proteomes" id="UP000195221">
    <property type="component" value="Unassembled WGS sequence"/>
</dbReference>
<dbReference type="Gene3D" id="1.10.472.20">
    <property type="entry name" value="Nitrile hydratase, beta subunit"/>
    <property type="match status" value="1"/>
</dbReference>
<dbReference type="EMBL" id="NBTZ01000053">
    <property type="protein sequence ID" value="OTP75096.1"/>
    <property type="molecule type" value="Genomic_DNA"/>
</dbReference>
<protein>
    <submittedName>
        <fullName evidence="3">Cobalt-containing nitrile hydratase subunit beta</fullName>
    </submittedName>
</protein>
<dbReference type="AlphaFoldDB" id="A0A242MW34"/>
<sequence length="101" mass="11320">MNGIHDLGGMHGLGEIHYRAQELAFADEWEGRVLAMFLSLFAIGTINLHAFRHGMERMNAAHYLSSSYYEHWLASVEKNLDEAGIVSTAEIEARMAQLKGN</sequence>
<dbReference type="InterPro" id="IPR049054">
    <property type="entry name" value="CN_hydtase_beta-like_N"/>
</dbReference>
<dbReference type="Pfam" id="PF21006">
    <property type="entry name" value="NHase_beta_N"/>
    <property type="match status" value="1"/>
</dbReference>
<gene>
    <name evidence="3" type="ORF">PAMC26577_14040</name>
</gene>
<accession>A0A242MW34</accession>
<evidence type="ECO:0000313" key="4">
    <source>
        <dbReference type="Proteomes" id="UP000195221"/>
    </source>
</evidence>
<keyword evidence="1" id="KW-0472">Membrane</keyword>
<keyword evidence="1" id="KW-0812">Transmembrane</keyword>
<comment type="caution">
    <text evidence="3">The sequence shown here is derived from an EMBL/GenBank/DDBJ whole genome shotgun (WGS) entry which is preliminary data.</text>
</comment>
<proteinExistence type="predicted"/>
<dbReference type="InterPro" id="IPR042262">
    <property type="entry name" value="CN_hydtase_beta_C"/>
</dbReference>
<dbReference type="RefSeq" id="WP_218778177.1">
    <property type="nucleotide sequence ID" value="NZ_NBTZ01000053.1"/>
</dbReference>
<feature type="transmembrane region" description="Helical" evidence="1">
    <location>
        <begin position="33"/>
        <end position="51"/>
    </location>
</feature>
<evidence type="ECO:0000313" key="3">
    <source>
        <dbReference type="EMBL" id="OTP75096.1"/>
    </source>
</evidence>
<keyword evidence="1" id="KW-1133">Transmembrane helix</keyword>
<evidence type="ECO:0000259" key="2">
    <source>
        <dbReference type="Pfam" id="PF21006"/>
    </source>
</evidence>
<organism evidence="3 4">
    <name type="scientific">Caballeronia sordidicola</name>
    <name type="common">Burkholderia sordidicola</name>
    <dbReference type="NCBI Taxonomy" id="196367"/>
    <lineage>
        <taxon>Bacteria</taxon>
        <taxon>Pseudomonadati</taxon>
        <taxon>Pseudomonadota</taxon>
        <taxon>Betaproteobacteria</taxon>
        <taxon>Burkholderiales</taxon>
        <taxon>Burkholderiaceae</taxon>
        <taxon>Caballeronia</taxon>
    </lineage>
</organism>